<dbReference type="AlphaFoldDB" id="A0A1R4B7V4"/>
<organism evidence="4 5">
    <name type="scientific">Vibrio palustris</name>
    <dbReference type="NCBI Taxonomy" id="1918946"/>
    <lineage>
        <taxon>Bacteria</taxon>
        <taxon>Pseudomonadati</taxon>
        <taxon>Pseudomonadota</taxon>
        <taxon>Gammaproteobacteria</taxon>
        <taxon>Vibrionales</taxon>
        <taxon>Vibrionaceae</taxon>
        <taxon>Vibrio</taxon>
    </lineage>
</organism>
<evidence type="ECO:0000313" key="5">
    <source>
        <dbReference type="Proteomes" id="UP000189475"/>
    </source>
</evidence>
<dbReference type="RefSeq" id="WP_077315388.1">
    <property type="nucleotide sequence ID" value="NZ_AP024887.1"/>
</dbReference>
<dbReference type="STRING" id="1918946.VPAL9027_03007"/>
<accession>A0A1R4B7V4</accession>
<dbReference type="InterPro" id="IPR050261">
    <property type="entry name" value="FrsA_esterase"/>
</dbReference>
<dbReference type="SMR" id="A0A1R4B7V4"/>
<feature type="chain" id="PRO_5011961121" evidence="2">
    <location>
        <begin position="25"/>
        <end position="299"/>
    </location>
</feature>
<protein>
    <submittedName>
        <fullName evidence="4">Lipase 1</fullName>
        <ecNumber evidence="4">3.1.1.3</ecNumber>
    </submittedName>
</protein>
<keyword evidence="2" id="KW-0732">Signal</keyword>
<dbReference type="Pfam" id="PF12740">
    <property type="entry name" value="PETase"/>
    <property type="match status" value="1"/>
</dbReference>
<reference evidence="4 5" key="1">
    <citation type="submission" date="2017-02" db="EMBL/GenBank/DDBJ databases">
        <authorList>
            <person name="Peterson S.W."/>
        </authorList>
    </citation>
    <scope>NUCLEOTIDE SEQUENCE [LARGE SCALE GENOMIC DNA]</scope>
    <source>
        <strain evidence="4 5">CECT 9027</strain>
    </source>
</reference>
<dbReference type="PROSITE" id="PS51257">
    <property type="entry name" value="PROKAR_LIPOPROTEIN"/>
    <property type="match status" value="1"/>
</dbReference>
<dbReference type="Proteomes" id="UP000189475">
    <property type="component" value="Unassembled WGS sequence"/>
</dbReference>
<keyword evidence="5" id="KW-1185">Reference proteome</keyword>
<keyword evidence="1 4" id="KW-0378">Hydrolase</keyword>
<dbReference type="Gene3D" id="3.40.50.1820">
    <property type="entry name" value="alpha/beta hydrolase"/>
    <property type="match status" value="1"/>
</dbReference>
<gene>
    <name evidence="4" type="primary">lip1</name>
    <name evidence="4" type="ORF">VPAL9027_03007</name>
</gene>
<dbReference type="EMBL" id="FUFT01000008">
    <property type="protein sequence ID" value="SJL84994.1"/>
    <property type="molecule type" value="Genomic_DNA"/>
</dbReference>
<evidence type="ECO:0000256" key="2">
    <source>
        <dbReference type="SAM" id="SignalP"/>
    </source>
</evidence>
<dbReference type="PANTHER" id="PTHR22946:SF9">
    <property type="entry name" value="POLYKETIDE TRANSFERASE AF380"/>
    <property type="match status" value="1"/>
</dbReference>
<dbReference type="EC" id="3.1.1.3" evidence="4"/>
<evidence type="ECO:0000256" key="1">
    <source>
        <dbReference type="ARBA" id="ARBA00022801"/>
    </source>
</evidence>
<dbReference type="InterPro" id="IPR041127">
    <property type="entry name" value="PET_hydrolase/cutinase-like"/>
</dbReference>
<evidence type="ECO:0000313" key="4">
    <source>
        <dbReference type="EMBL" id="SJL84994.1"/>
    </source>
</evidence>
<sequence length="299" mass="32718">MKFLIKVNFILSIFAVFISPQIFAATVACSDCSNGFQRGTLPRVDQLESSRGPYSVKTSNVSVFARGFGGGTIHYSTDSGGQQGIIAVIPGYVSYESSIKWWGPRLASWGFTVITINTNTIYDQPNSRANQLSAAIDYVIDKGNDRSSPIYGLVDPERVGVIGWSMGGGGTLKLATDRDIDAIIPQAPWYSGLNSFSRITTPTMVIACQADAVAPVALHASIFYNQIPRSTPKAFFEIAAGSHFCGNSGYPNEDILGRNGVAWMKRFIDNDTRYNQFLCGQNFDRSLRVSDYKDTCNTY</sequence>
<name>A0A1R4B7V4_9VIBR</name>
<dbReference type="PANTHER" id="PTHR22946">
    <property type="entry name" value="DIENELACTONE HYDROLASE DOMAIN-CONTAINING PROTEIN-RELATED"/>
    <property type="match status" value="1"/>
</dbReference>
<dbReference type="OrthoDB" id="1466228at2"/>
<dbReference type="GO" id="GO:0004806">
    <property type="term" value="F:triacylglycerol lipase activity"/>
    <property type="evidence" value="ECO:0007669"/>
    <property type="project" value="UniProtKB-EC"/>
</dbReference>
<feature type="signal peptide" evidence="2">
    <location>
        <begin position="1"/>
        <end position="24"/>
    </location>
</feature>
<proteinExistence type="predicted"/>
<feature type="domain" description="PET hydrolase/cutinase-like" evidence="3">
    <location>
        <begin position="32"/>
        <end position="296"/>
    </location>
</feature>
<dbReference type="InterPro" id="IPR029058">
    <property type="entry name" value="AB_hydrolase_fold"/>
</dbReference>
<evidence type="ECO:0000259" key="3">
    <source>
        <dbReference type="Pfam" id="PF12740"/>
    </source>
</evidence>
<dbReference type="SUPFAM" id="SSF53474">
    <property type="entry name" value="alpha/beta-Hydrolases"/>
    <property type="match status" value="1"/>
</dbReference>